<dbReference type="AlphaFoldDB" id="A0A8U0A7Y3"/>
<dbReference type="Proteomes" id="UP000831768">
    <property type="component" value="Plasmid unnamed3"/>
</dbReference>
<sequence length="249" mass="27700">MRTNESIDDRSDEPVTTNGTSDGRLTTRVKDSTNVIATVLIGLAVLCAVSAGIFLFEIDEDLADSPPVNGSEDAAESNYAGIVGAQEVELRDEYMTRSFEERLTRSSSDESRAAVIESETRQIRSMLETLETRKADIRQSDGDNRTQLVSFVAESRTLEQRLDRVQQATQPLPPALRTEFGLTEQTFESLRDRILSLTTPAMNDRARHIAGDDVGDDLDGNREDNDNDDDDDNDNDDDDEEEDYGDPNE</sequence>
<keyword evidence="2" id="KW-0472">Membrane</keyword>
<dbReference type="KEGG" id="haad:MW046_17180"/>
<feature type="compositionally biased region" description="Polar residues" evidence="1">
    <location>
        <begin position="14"/>
        <end position="24"/>
    </location>
</feature>
<name>A0A8U0A7Y3_9EURY</name>
<accession>A0A8U0A7Y3</accession>
<evidence type="ECO:0000256" key="1">
    <source>
        <dbReference type="SAM" id="MobiDB-lite"/>
    </source>
</evidence>
<feature type="transmembrane region" description="Helical" evidence="2">
    <location>
        <begin position="34"/>
        <end position="56"/>
    </location>
</feature>
<feature type="compositionally biased region" description="Basic and acidic residues" evidence="1">
    <location>
        <begin position="1"/>
        <end position="13"/>
    </location>
</feature>
<dbReference type="RefSeq" id="WP_247995748.1">
    <property type="nucleotide sequence ID" value="NZ_CP096022.1"/>
</dbReference>
<geneLocation type="plasmid" evidence="3 4">
    <name>unnamed3</name>
</geneLocation>
<dbReference type="EMBL" id="CP096022">
    <property type="protein sequence ID" value="UPM45094.1"/>
    <property type="molecule type" value="Genomic_DNA"/>
</dbReference>
<keyword evidence="3" id="KW-0614">Plasmid</keyword>
<dbReference type="GeneID" id="71929817"/>
<keyword evidence="2" id="KW-1133">Transmembrane helix</keyword>
<feature type="compositionally biased region" description="Acidic residues" evidence="1">
    <location>
        <begin position="225"/>
        <end position="249"/>
    </location>
</feature>
<keyword evidence="4" id="KW-1185">Reference proteome</keyword>
<evidence type="ECO:0000256" key="2">
    <source>
        <dbReference type="SAM" id="Phobius"/>
    </source>
</evidence>
<feature type="region of interest" description="Disordered" evidence="1">
    <location>
        <begin position="206"/>
        <end position="249"/>
    </location>
</feature>
<organism evidence="3 4">
    <name type="scientific">Halocatena salina</name>
    <dbReference type="NCBI Taxonomy" id="2934340"/>
    <lineage>
        <taxon>Archaea</taxon>
        <taxon>Methanobacteriati</taxon>
        <taxon>Methanobacteriota</taxon>
        <taxon>Stenosarchaea group</taxon>
        <taxon>Halobacteria</taxon>
        <taxon>Halobacteriales</taxon>
        <taxon>Natronomonadaceae</taxon>
        <taxon>Halocatena</taxon>
    </lineage>
</organism>
<protein>
    <submittedName>
        <fullName evidence="3">Uncharacterized protein</fullName>
    </submittedName>
</protein>
<evidence type="ECO:0000313" key="4">
    <source>
        <dbReference type="Proteomes" id="UP000831768"/>
    </source>
</evidence>
<evidence type="ECO:0000313" key="3">
    <source>
        <dbReference type="EMBL" id="UPM45094.1"/>
    </source>
</evidence>
<keyword evidence="2" id="KW-0812">Transmembrane</keyword>
<gene>
    <name evidence="3" type="ORF">MW046_17180</name>
</gene>
<feature type="region of interest" description="Disordered" evidence="1">
    <location>
        <begin position="1"/>
        <end position="25"/>
    </location>
</feature>
<proteinExistence type="predicted"/>
<reference evidence="3" key="1">
    <citation type="submission" date="2022-04" db="EMBL/GenBank/DDBJ databases">
        <title>Halocatena sp. nov., isolated from a salt lake.</title>
        <authorList>
            <person name="Cui H.-L."/>
        </authorList>
    </citation>
    <scope>NUCLEOTIDE SEQUENCE</scope>
    <source>
        <strain evidence="3">AD-1</strain>
        <plasmid evidence="3">unnamed3</plasmid>
    </source>
</reference>